<sequence>MGCLESRKAANDSQIHKQQEDVYQCDKGVGFKQICETLQDSHPEAPQKENTFEPSISIDESDDHHVDEQMNAIDNQIFQRRKFLLNKDINPKIIKKKNKKLESPKLQQKNKLDHFGDIKPYNSLRIIQDQGLSQNMIYYYKYEVINKNRIKNIIQEAEKNSQQSIDDQRITNMTPQASNRQSRKSSSISCSSILQEKTFICFQCQKQNQNIMYQLDCLHQFDQNCLFQLITQQINQKKPQIYCLCKKVIRTKIIRSFLEDQEYTDENNQSKMYLENYFENQYNFLANQN</sequence>
<organism evidence="1 2">
    <name type="scientific">Paramecium sonneborni</name>
    <dbReference type="NCBI Taxonomy" id="65129"/>
    <lineage>
        <taxon>Eukaryota</taxon>
        <taxon>Sar</taxon>
        <taxon>Alveolata</taxon>
        <taxon>Ciliophora</taxon>
        <taxon>Intramacronucleata</taxon>
        <taxon>Oligohymenophorea</taxon>
        <taxon>Peniculida</taxon>
        <taxon>Parameciidae</taxon>
        <taxon>Paramecium</taxon>
    </lineage>
</organism>
<protein>
    <submittedName>
        <fullName evidence="1">Uncharacterized protein</fullName>
    </submittedName>
</protein>
<proteinExistence type="predicted"/>
<name>A0A8S1LS23_9CILI</name>
<comment type="caution">
    <text evidence="1">The sequence shown here is derived from an EMBL/GenBank/DDBJ whole genome shotgun (WGS) entry which is preliminary data.</text>
</comment>
<evidence type="ECO:0000313" key="2">
    <source>
        <dbReference type="Proteomes" id="UP000692954"/>
    </source>
</evidence>
<dbReference type="EMBL" id="CAJJDN010000025">
    <property type="protein sequence ID" value="CAD8069102.1"/>
    <property type="molecule type" value="Genomic_DNA"/>
</dbReference>
<accession>A0A8S1LS23</accession>
<dbReference type="AlphaFoldDB" id="A0A8S1LS23"/>
<dbReference type="Proteomes" id="UP000692954">
    <property type="component" value="Unassembled WGS sequence"/>
</dbReference>
<keyword evidence="2" id="KW-1185">Reference proteome</keyword>
<dbReference type="OrthoDB" id="10400735at2759"/>
<reference evidence="1" key="1">
    <citation type="submission" date="2021-01" db="EMBL/GenBank/DDBJ databases">
        <authorList>
            <consortium name="Genoscope - CEA"/>
            <person name="William W."/>
        </authorList>
    </citation>
    <scope>NUCLEOTIDE SEQUENCE</scope>
</reference>
<gene>
    <name evidence="1" type="ORF">PSON_ATCC_30995.1.T0250080</name>
</gene>
<evidence type="ECO:0000313" key="1">
    <source>
        <dbReference type="EMBL" id="CAD8069102.1"/>
    </source>
</evidence>